<evidence type="ECO:0000256" key="3">
    <source>
        <dbReference type="ARBA" id="ARBA00022723"/>
    </source>
</evidence>
<dbReference type="PROSITE" id="PS50157">
    <property type="entry name" value="ZINC_FINGER_C2H2_2"/>
    <property type="match status" value="3"/>
</dbReference>
<dbReference type="GO" id="GO:0000978">
    <property type="term" value="F:RNA polymerase II cis-regulatory region sequence-specific DNA binding"/>
    <property type="evidence" value="ECO:0007669"/>
    <property type="project" value="TreeGrafter"/>
</dbReference>
<dbReference type="GO" id="GO:0000981">
    <property type="term" value="F:DNA-binding transcription factor activity, RNA polymerase II-specific"/>
    <property type="evidence" value="ECO:0007669"/>
    <property type="project" value="TreeGrafter"/>
</dbReference>
<dbReference type="STRING" id="1890364.A0A2P6NXN1"/>
<evidence type="ECO:0000256" key="9">
    <source>
        <dbReference type="ARBA" id="ARBA00023163"/>
    </source>
</evidence>
<feature type="domain" description="C2H2-type" evidence="12">
    <location>
        <begin position="92"/>
        <end position="121"/>
    </location>
</feature>
<comment type="similarity">
    <text evidence="2">Belongs to the krueppel C2H2-type zinc-finger protein family.</text>
</comment>
<keyword evidence="14" id="KW-1185">Reference proteome</keyword>
<comment type="caution">
    <text evidence="13">The sequence shown here is derived from an EMBL/GenBank/DDBJ whole genome shotgun (WGS) entry which is preliminary data.</text>
</comment>
<keyword evidence="6" id="KW-0862">Zinc</keyword>
<dbReference type="AlphaFoldDB" id="A0A2P6NXN1"/>
<evidence type="ECO:0000256" key="11">
    <source>
        <dbReference type="PROSITE-ProRule" id="PRU00042"/>
    </source>
</evidence>
<dbReference type="PANTHER" id="PTHR19818">
    <property type="entry name" value="ZINC FINGER PROTEIN ZIC AND GLI"/>
    <property type="match status" value="1"/>
</dbReference>
<evidence type="ECO:0000256" key="8">
    <source>
        <dbReference type="ARBA" id="ARBA00023125"/>
    </source>
</evidence>
<dbReference type="OrthoDB" id="24548at2759"/>
<name>A0A2P6NXN1_9EUKA</name>
<feature type="domain" description="C2H2-type" evidence="12">
    <location>
        <begin position="150"/>
        <end position="174"/>
    </location>
</feature>
<feature type="domain" description="C2H2-type" evidence="12">
    <location>
        <begin position="122"/>
        <end position="149"/>
    </location>
</feature>
<keyword evidence="5 11" id="KW-0863">Zinc-finger</keyword>
<sequence>MAVANNYSLVYSCRAAVVPRLSVLRMGTTCKGLDLTRGSELRLSIEKEHGFSKDLLATSWNELRLTSDPATQQHTQTHSMSEVTLSDIHGKHHCDVEGCGKSFVRRAHLEIHLRTHTGEKPFICPECDKRWNTKSALNQHIRSHTGEKPFLCTAEGCDKRFSTTSSCKRHMVTHKRLPKPAHGDTAPMECLPAEIESPVASPGPLTVPISSTTITLPIKRMAESLKPMETGTPPLPDAWKARINPITWGITDIRWIPREDMYMCPTAKRMDVRFLVN</sequence>
<dbReference type="GO" id="GO:0042802">
    <property type="term" value="F:identical protein binding"/>
    <property type="evidence" value="ECO:0007669"/>
    <property type="project" value="UniProtKB-ARBA"/>
</dbReference>
<evidence type="ECO:0000256" key="6">
    <source>
        <dbReference type="ARBA" id="ARBA00022833"/>
    </source>
</evidence>
<dbReference type="SUPFAM" id="SSF57667">
    <property type="entry name" value="beta-beta-alpha zinc fingers"/>
    <property type="match status" value="2"/>
</dbReference>
<evidence type="ECO:0000259" key="12">
    <source>
        <dbReference type="PROSITE" id="PS50157"/>
    </source>
</evidence>
<dbReference type="SMART" id="SM00355">
    <property type="entry name" value="ZnF_C2H2"/>
    <property type="match status" value="3"/>
</dbReference>
<dbReference type="Pfam" id="PF00096">
    <property type="entry name" value="zf-C2H2"/>
    <property type="match status" value="1"/>
</dbReference>
<keyword evidence="3" id="KW-0479">Metal-binding</keyword>
<comment type="subcellular location">
    <subcellularLocation>
        <location evidence="1">Nucleus</location>
    </subcellularLocation>
</comment>
<keyword evidence="9" id="KW-0804">Transcription</keyword>
<dbReference type="EMBL" id="MDYQ01000008">
    <property type="protein sequence ID" value="PRP88711.1"/>
    <property type="molecule type" value="Genomic_DNA"/>
</dbReference>
<dbReference type="FunFam" id="3.30.160.60:FF:000125">
    <property type="entry name" value="Putative zinc finger protein 143"/>
    <property type="match status" value="2"/>
</dbReference>
<reference evidence="13 14" key="1">
    <citation type="journal article" date="2018" name="Genome Biol. Evol.">
        <title>Multiple Roots of Fruiting Body Formation in Amoebozoa.</title>
        <authorList>
            <person name="Hillmann F."/>
            <person name="Forbes G."/>
            <person name="Novohradska S."/>
            <person name="Ferling I."/>
            <person name="Riege K."/>
            <person name="Groth M."/>
            <person name="Westermann M."/>
            <person name="Marz M."/>
            <person name="Spaller T."/>
            <person name="Winckler T."/>
            <person name="Schaap P."/>
            <person name="Glockner G."/>
        </authorList>
    </citation>
    <scope>NUCLEOTIDE SEQUENCE [LARGE SCALE GENOMIC DNA]</scope>
    <source>
        <strain evidence="13 14">Jena</strain>
    </source>
</reference>
<dbReference type="GO" id="GO:0045944">
    <property type="term" value="P:positive regulation of transcription by RNA polymerase II"/>
    <property type="evidence" value="ECO:0007669"/>
    <property type="project" value="UniProtKB-ARBA"/>
</dbReference>
<dbReference type="Gene3D" id="3.30.160.60">
    <property type="entry name" value="Classic Zinc Finger"/>
    <property type="match status" value="3"/>
</dbReference>
<evidence type="ECO:0000256" key="10">
    <source>
        <dbReference type="ARBA" id="ARBA00023242"/>
    </source>
</evidence>
<evidence type="ECO:0000313" key="13">
    <source>
        <dbReference type="EMBL" id="PRP88711.1"/>
    </source>
</evidence>
<keyword evidence="8" id="KW-0238">DNA-binding</keyword>
<organism evidence="13 14">
    <name type="scientific">Planoprotostelium fungivorum</name>
    <dbReference type="NCBI Taxonomy" id="1890364"/>
    <lineage>
        <taxon>Eukaryota</taxon>
        <taxon>Amoebozoa</taxon>
        <taxon>Evosea</taxon>
        <taxon>Variosea</taxon>
        <taxon>Cavosteliida</taxon>
        <taxon>Cavosteliaceae</taxon>
        <taxon>Planoprotostelium</taxon>
    </lineage>
</organism>
<proteinExistence type="inferred from homology"/>
<dbReference type="InParanoid" id="A0A2P6NXN1"/>
<gene>
    <name evidence="13" type="ORF">PROFUN_02807</name>
</gene>
<dbReference type="Proteomes" id="UP000241769">
    <property type="component" value="Unassembled WGS sequence"/>
</dbReference>
<dbReference type="PANTHER" id="PTHR19818:SF139">
    <property type="entry name" value="PAIR-RULE PROTEIN ODD-PAIRED"/>
    <property type="match status" value="1"/>
</dbReference>
<dbReference type="Pfam" id="PF13894">
    <property type="entry name" value="zf-C2H2_4"/>
    <property type="match status" value="1"/>
</dbReference>
<keyword evidence="7" id="KW-0805">Transcription regulation</keyword>
<evidence type="ECO:0000256" key="1">
    <source>
        <dbReference type="ARBA" id="ARBA00004123"/>
    </source>
</evidence>
<keyword evidence="4" id="KW-0677">Repeat</keyword>
<evidence type="ECO:0000313" key="14">
    <source>
        <dbReference type="Proteomes" id="UP000241769"/>
    </source>
</evidence>
<dbReference type="InterPro" id="IPR050329">
    <property type="entry name" value="GLI_C2H2-zinc-finger"/>
</dbReference>
<evidence type="ECO:0000256" key="2">
    <source>
        <dbReference type="ARBA" id="ARBA00006991"/>
    </source>
</evidence>
<dbReference type="FunFam" id="3.30.160.60:FF:000508">
    <property type="entry name" value="Myeloid zinc finger 1"/>
    <property type="match status" value="1"/>
</dbReference>
<dbReference type="GO" id="GO:0008270">
    <property type="term" value="F:zinc ion binding"/>
    <property type="evidence" value="ECO:0007669"/>
    <property type="project" value="UniProtKB-KW"/>
</dbReference>
<accession>A0A2P6NXN1</accession>
<evidence type="ECO:0000256" key="5">
    <source>
        <dbReference type="ARBA" id="ARBA00022771"/>
    </source>
</evidence>
<evidence type="ECO:0000256" key="7">
    <source>
        <dbReference type="ARBA" id="ARBA00023015"/>
    </source>
</evidence>
<dbReference type="InterPro" id="IPR013087">
    <property type="entry name" value="Znf_C2H2_type"/>
</dbReference>
<dbReference type="InterPro" id="IPR036236">
    <property type="entry name" value="Znf_C2H2_sf"/>
</dbReference>
<dbReference type="GO" id="GO:0005634">
    <property type="term" value="C:nucleus"/>
    <property type="evidence" value="ECO:0007669"/>
    <property type="project" value="UniProtKB-SubCell"/>
</dbReference>
<evidence type="ECO:0000256" key="4">
    <source>
        <dbReference type="ARBA" id="ARBA00022737"/>
    </source>
</evidence>
<keyword evidence="10" id="KW-0539">Nucleus</keyword>
<protein>
    <submittedName>
        <fullName evidence="13">Specific RNA polymerase II transcription factor</fullName>
    </submittedName>
</protein>
<dbReference type="PROSITE" id="PS00028">
    <property type="entry name" value="ZINC_FINGER_C2H2_1"/>
    <property type="match status" value="3"/>
</dbReference>